<name>A0A9D4ZNN7_ADICA</name>
<organism evidence="1 2">
    <name type="scientific">Adiantum capillus-veneris</name>
    <name type="common">Maidenhair fern</name>
    <dbReference type="NCBI Taxonomy" id="13818"/>
    <lineage>
        <taxon>Eukaryota</taxon>
        <taxon>Viridiplantae</taxon>
        <taxon>Streptophyta</taxon>
        <taxon>Embryophyta</taxon>
        <taxon>Tracheophyta</taxon>
        <taxon>Polypodiopsida</taxon>
        <taxon>Polypodiidae</taxon>
        <taxon>Polypodiales</taxon>
        <taxon>Pteridineae</taxon>
        <taxon>Pteridaceae</taxon>
        <taxon>Vittarioideae</taxon>
        <taxon>Adiantum</taxon>
    </lineage>
</organism>
<comment type="caution">
    <text evidence="1">The sequence shown here is derived from an EMBL/GenBank/DDBJ whole genome shotgun (WGS) entry which is preliminary data.</text>
</comment>
<gene>
    <name evidence="1" type="ORF">GOP47_0001862</name>
</gene>
<keyword evidence="2" id="KW-1185">Reference proteome</keyword>
<reference evidence="1" key="1">
    <citation type="submission" date="2021-01" db="EMBL/GenBank/DDBJ databases">
        <title>Adiantum capillus-veneris genome.</title>
        <authorList>
            <person name="Fang Y."/>
            <person name="Liao Q."/>
        </authorList>
    </citation>
    <scope>NUCLEOTIDE SEQUENCE</scope>
    <source>
        <strain evidence="1">H3</strain>
        <tissue evidence="1">Leaf</tissue>
    </source>
</reference>
<dbReference type="AlphaFoldDB" id="A0A9D4ZNN7"/>
<evidence type="ECO:0000313" key="1">
    <source>
        <dbReference type="EMBL" id="KAI5082119.1"/>
    </source>
</evidence>
<evidence type="ECO:0000313" key="2">
    <source>
        <dbReference type="Proteomes" id="UP000886520"/>
    </source>
</evidence>
<dbReference type="Proteomes" id="UP000886520">
    <property type="component" value="Chromosome 2"/>
</dbReference>
<dbReference type="EMBL" id="JABFUD020000003">
    <property type="protein sequence ID" value="KAI5082119.1"/>
    <property type="molecule type" value="Genomic_DNA"/>
</dbReference>
<protein>
    <submittedName>
        <fullName evidence="1">Uncharacterized protein</fullName>
    </submittedName>
</protein>
<accession>A0A9D4ZNN7</accession>
<sequence length="101" mass="11535">MVFTTGDTCLEGFWMRRRTILVPEQFIALNYGVFPCDHVQDDDRLHLVANVIVAGANVIYSKKSLNWLQLFRECRHNSKAHKGVLTFSLYQTPCTTGIDSD</sequence>
<proteinExistence type="predicted"/>